<evidence type="ECO:0000313" key="10">
    <source>
        <dbReference type="EMBL" id="KAA8491788.1"/>
    </source>
</evidence>
<dbReference type="AlphaFoldDB" id="A0A5J4YKI1"/>
<keyword evidence="2" id="KW-0436">Ligase</keyword>
<dbReference type="CDD" id="cd01995">
    <property type="entry name" value="QueC-like"/>
    <property type="match status" value="1"/>
</dbReference>
<dbReference type="OrthoDB" id="448104at2759"/>
<dbReference type="NCBIfam" id="TIGR00364">
    <property type="entry name" value="7-cyano-7-deazaguanine synthase QueC"/>
    <property type="match status" value="1"/>
</dbReference>
<comment type="similarity">
    <text evidence="7">Belongs to the QueC family.</text>
</comment>
<keyword evidence="11" id="KW-1185">Reference proteome</keyword>
<evidence type="ECO:0000256" key="7">
    <source>
        <dbReference type="ARBA" id="ARBA00037993"/>
    </source>
</evidence>
<keyword evidence="6" id="KW-0067">ATP-binding</keyword>
<dbReference type="PANTHER" id="PTHR42914:SF1">
    <property type="entry name" value="7-CYANO-7-DEAZAGUANINE SYNTHASE"/>
    <property type="match status" value="1"/>
</dbReference>
<sequence>MVSERMRVVGRSLGVAFKGRQWGRGDSVAGGRGLRTEWVNDSVGVCVVNLARRHASGSVGSSSTPTSGKSWYREHKKAVVLLSGGLDSATTLALAKRKSGFDCYSLGFDYGQRHKYELVAAEKVAKSIGVKDHRVIKIDLRAFGGSALTSDTLDVPKDRDEAVLASEIPRTYVPARNIIFLSYALAYAETIGSNDIFIGTNVVDYSGYPDCRQQFFDAFTKMARLGTRAGIEGDELRVHTPIMNLAKADIIRAGITYDVDFSITHSCYDPDQESGRPCEHCDPCLIRKRAFSELGFEIDPALVKYKNADTA</sequence>
<evidence type="ECO:0000256" key="3">
    <source>
        <dbReference type="ARBA" id="ARBA00022723"/>
    </source>
</evidence>
<comment type="catalytic activity">
    <reaction evidence="9">
        <text>7-carboxy-7-carbaguanine + NH4(+) + 2 ATP = 7-cyano-7-carbaguanine + 2 AMP + 2 diphosphate + 2 H(+)</text>
        <dbReference type="Rhea" id="RHEA:27982"/>
        <dbReference type="ChEBI" id="CHEBI:15378"/>
        <dbReference type="ChEBI" id="CHEBI:28938"/>
        <dbReference type="ChEBI" id="CHEBI:30616"/>
        <dbReference type="ChEBI" id="CHEBI:33019"/>
        <dbReference type="ChEBI" id="CHEBI:45075"/>
        <dbReference type="ChEBI" id="CHEBI:61036"/>
        <dbReference type="ChEBI" id="CHEBI:456215"/>
        <dbReference type="EC" id="6.3.4.20"/>
    </reaction>
</comment>
<name>A0A5J4YKI1_PORPP</name>
<dbReference type="Proteomes" id="UP000324585">
    <property type="component" value="Unassembled WGS sequence"/>
</dbReference>
<evidence type="ECO:0000313" key="11">
    <source>
        <dbReference type="Proteomes" id="UP000324585"/>
    </source>
</evidence>
<dbReference type="PANTHER" id="PTHR42914">
    <property type="entry name" value="7-CYANO-7-DEAZAGUANINE SYNTHASE"/>
    <property type="match status" value="1"/>
</dbReference>
<evidence type="ECO:0000256" key="8">
    <source>
        <dbReference type="ARBA" id="ARBA00039149"/>
    </source>
</evidence>
<keyword evidence="3" id="KW-0479">Metal-binding</keyword>
<evidence type="ECO:0000256" key="5">
    <source>
        <dbReference type="ARBA" id="ARBA00022833"/>
    </source>
</evidence>
<dbReference type="HAMAP" id="MF_01633">
    <property type="entry name" value="QueC"/>
    <property type="match status" value="1"/>
</dbReference>
<dbReference type="EC" id="6.3.4.20" evidence="8"/>
<evidence type="ECO:0000256" key="2">
    <source>
        <dbReference type="ARBA" id="ARBA00022598"/>
    </source>
</evidence>
<organism evidence="10 11">
    <name type="scientific">Porphyridium purpureum</name>
    <name type="common">Red alga</name>
    <name type="synonym">Porphyridium cruentum</name>
    <dbReference type="NCBI Taxonomy" id="35688"/>
    <lineage>
        <taxon>Eukaryota</taxon>
        <taxon>Rhodophyta</taxon>
        <taxon>Bangiophyceae</taxon>
        <taxon>Porphyridiales</taxon>
        <taxon>Porphyridiaceae</taxon>
        <taxon>Porphyridium</taxon>
    </lineage>
</organism>
<dbReference type="EMBL" id="VRMN01000011">
    <property type="protein sequence ID" value="KAA8491788.1"/>
    <property type="molecule type" value="Genomic_DNA"/>
</dbReference>
<evidence type="ECO:0000256" key="6">
    <source>
        <dbReference type="ARBA" id="ARBA00022840"/>
    </source>
</evidence>
<dbReference type="InterPro" id="IPR014729">
    <property type="entry name" value="Rossmann-like_a/b/a_fold"/>
</dbReference>
<evidence type="ECO:0000256" key="4">
    <source>
        <dbReference type="ARBA" id="ARBA00022741"/>
    </source>
</evidence>
<dbReference type="GO" id="GO:0016874">
    <property type="term" value="F:ligase activity"/>
    <property type="evidence" value="ECO:0007669"/>
    <property type="project" value="UniProtKB-KW"/>
</dbReference>
<accession>A0A5J4YKI1</accession>
<reference evidence="11" key="1">
    <citation type="journal article" date="2019" name="Nat. Commun.">
        <title>Expansion of phycobilisome linker gene families in mesophilic red algae.</title>
        <authorList>
            <person name="Lee J."/>
            <person name="Kim D."/>
            <person name="Bhattacharya D."/>
            <person name="Yoon H.S."/>
        </authorList>
    </citation>
    <scope>NUCLEOTIDE SEQUENCE [LARGE SCALE GENOMIC DNA]</scope>
    <source>
        <strain evidence="11">CCMP 1328</strain>
    </source>
</reference>
<keyword evidence="5" id="KW-0862">Zinc</keyword>
<dbReference type="SUPFAM" id="SSF52402">
    <property type="entry name" value="Adenine nucleotide alpha hydrolases-like"/>
    <property type="match status" value="1"/>
</dbReference>
<dbReference type="OMA" id="VWVPNRN"/>
<protein>
    <recommendedName>
        <fullName evidence="8">7-cyano-7-deazaguanine synthase</fullName>
        <ecNumber evidence="8">6.3.4.20</ecNumber>
    </recommendedName>
</protein>
<evidence type="ECO:0000256" key="9">
    <source>
        <dbReference type="ARBA" id="ARBA00047890"/>
    </source>
</evidence>
<comment type="caution">
    <text evidence="10">The sequence shown here is derived from an EMBL/GenBank/DDBJ whole genome shotgun (WGS) entry which is preliminary data.</text>
</comment>
<proteinExistence type="inferred from homology"/>
<dbReference type="GO" id="GO:0005524">
    <property type="term" value="F:ATP binding"/>
    <property type="evidence" value="ECO:0007669"/>
    <property type="project" value="UniProtKB-KW"/>
</dbReference>
<keyword evidence="4" id="KW-0547">Nucleotide-binding</keyword>
<comment type="pathway">
    <text evidence="1">Purine metabolism; 7-cyano-7-deazaguanine biosynthesis.</text>
</comment>
<evidence type="ECO:0000256" key="1">
    <source>
        <dbReference type="ARBA" id="ARBA00005061"/>
    </source>
</evidence>
<dbReference type="Gene3D" id="3.40.50.620">
    <property type="entry name" value="HUPs"/>
    <property type="match status" value="1"/>
</dbReference>
<dbReference type="Pfam" id="PF06508">
    <property type="entry name" value="QueC"/>
    <property type="match status" value="1"/>
</dbReference>
<dbReference type="GO" id="GO:0046872">
    <property type="term" value="F:metal ion binding"/>
    <property type="evidence" value="ECO:0007669"/>
    <property type="project" value="UniProtKB-KW"/>
</dbReference>
<gene>
    <name evidence="10" type="ORF">FVE85_8270</name>
</gene>
<dbReference type="InterPro" id="IPR018317">
    <property type="entry name" value="QueC"/>
</dbReference>